<sequence>MRLLRKNLAGCKRNGCTGPESSCARPYRRYARRRILTTVPRPALYNHTFGESIRARMLQCRGWRLEQHKNQSNRHVPRSSPTMLSARRQVHRPAKSQQQQQAELMQPHLPGTPASTCAHFGYSMSCTPRDAPLLGTPTSTSGSCLSVAPEAHPGTIWLFFLWTVRLRLTAQRNDALLLSLNKINSPTVRAMLRCDTSRLLFFLLA</sequence>
<dbReference type="EMBL" id="JBBWRZ010000005">
    <property type="protein sequence ID" value="KAK8235563.1"/>
    <property type="molecule type" value="Genomic_DNA"/>
</dbReference>
<reference evidence="2 3" key="1">
    <citation type="submission" date="2024-04" db="EMBL/GenBank/DDBJ databases">
        <title>Phyllosticta paracitricarpa is synonymous to the EU quarantine fungus P. citricarpa based on phylogenomic analyses.</title>
        <authorList>
            <consortium name="Lawrence Berkeley National Laboratory"/>
            <person name="Van Ingen-Buijs V.A."/>
            <person name="Van Westerhoven A.C."/>
            <person name="Haridas S."/>
            <person name="Skiadas P."/>
            <person name="Martin F."/>
            <person name="Groenewald J.Z."/>
            <person name="Crous P.W."/>
            <person name="Seidl M.F."/>
        </authorList>
    </citation>
    <scope>NUCLEOTIDE SEQUENCE [LARGE SCALE GENOMIC DNA]</scope>
    <source>
        <strain evidence="2 3">CBS 123374</strain>
    </source>
</reference>
<dbReference type="Proteomes" id="UP001492380">
    <property type="component" value="Unassembled WGS sequence"/>
</dbReference>
<evidence type="ECO:0000313" key="3">
    <source>
        <dbReference type="Proteomes" id="UP001492380"/>
    </source>
</evidence>
<evidence type="ECO:0000256" key="1">
    <source>
        <dbReference type="SAM" id="MobiDB-lite"/>
    </source>
</evidence>
<keyword evidence="3" id="KW-1185">Reference proteome</keyword>
<organism evidence="2 3">
    <name type="scientific">Phyllosticta capitalensis</name>
    <dbReference type="NCBI Taxonomy" id="121624"/>
    <lineage>
        <taxon>Eukaryota</taxon>
        <taxon>Fungi</taxon>
        <taxon>Dikarya</taxon>
        <taxon>Ascomycota</taxon>
        <taxon>Pezizomycotina</taxon>
        <taxon>Dothideomycetes</taxon>
        <taxon>Dothideomycetes incertae sedis</taxon>
        <taxon>Botryosphaeriales</taxon>
        <taxon>Phyllostictaceae</taxon>
        <taxon>Phyllosticta</taxon>
    </lineage>
</organism>
<name>A0ABR1YQ37_9PEZI</name>
<protein>
    <submittedName>
        <fullName evidence="2">Uncharacterized protein</fullName>
    </submittedName>
</protein>
<comment type="caution">
    <text evidence="2">The sequence shown here is derived from an EMBL/GenBank/DDBJ whole genome shotgun (WGS) entry which is preliminary data.</text>
</comment>
<feature type="region of interest" description="Disordered" evidence="1">
    <location>
        <begin position="66"/>
        <end position="103"/>
    </location>
</feature>
<accession>A0ABR1YQ37</accession>
<evidence type="ECO:0000313" key="2">
    <source>
        <dbReference type="EMBL" id="KAK8235563.1"/>
    </source>
</evidence>
<gene>
    <name evidence="2" type="ORF">HDK90DRAFT_249571</name>
</gene>
<proteinExistence type="predicted"/>